<name>A0AAD9J8T3_9ANNE</name>
<evidence type="ECO:0000256" key="4">
    <source>
        <dbReference type="RuleBase" id="RU003345"/>
    </source>
</evidence>
<evidence type="ECO:0000256" key="2">
    <source>
        <dbReference type="ARBA" id="ARBA00023002"/>
    </source>
</evidence>
<dbReference type="InterPro" id="IPR015590">
    <property type="entry name" value="Aldehyde_DH_dom"/>
</dbReference>
<dbReference type="Gene3D" id="3.40.605.10">
    <property type="entry name" value="Aldehyde Dehydrogenase, Chain A, domain 1"/>
    <property type="match status" value="1"/>
</dbReference>
<dbReference type="PROSITE" id="PS00070">
    <property type="entry name" value="ALDEHYDE_DEHYDR_CYS"/>
    <property type="match status" value="1"/>
</dbReference>
<evidence type="ECO:0000256" key="1">
    <source>
        <dbReference type="ARBA" id="ARBA00009986"/>
    </source>
</evidence>
<dbReference type="Gene3D" id="3.40.309.10">
    <property type="entry name" value="Aldehyde Dehydrogenase, Chain A, domain 2"/>
    <property type="match status" value="1"/>
</dbReference>
<reference evidence="6" key="1">
    <citation type="journal article" date="2023" name="Mol. Biol. Evol.">
        <title>Third-Generation Sequencing Reveals the Adaptive Role of the Epigenome in Three Deep-Sea Polychaetes.</title>
        <authorList>
            <person name="Perez M."/>
            <person name="Aroh O."/>
            <person name="Sun Y."/>
            <person name="Lan Y."/>
            <person name="Juniper S.K."/>
            <person name="Young C.R."/>
            <person name="Angers B."/>
            <person name="Qian P.Y."/>
        </authorList>
    </citation>
    <scope>NUCLEOTIDE SEQUENCE</scope>
    <source>
        <strain evidence="6">P08H-3</strain>
    </source>
</reference>
<evidence type="ECO:0000313" key="7">
    <source>
        <dbReference type="Proteomes" id="UP001208570"/>
    </source>
</evidence>
<dbReference type="Proteomes" id="UP001208570">
    <property type="component" value="Unassembled WGS sequence"/>
</dbReference>
<evidence type="ECO:0000259" key="5">
    <source>
        <dbReference type="Pfam" id="PF00171"/>
    </source>
</evidence>
<dbReference type="SUPFAM" id="SSF53720">
    <property type="entry name" value="ALDH-like"/>
    <property type="match status" value="1"/>
</dbReference>
<accession>A0AAD9J8T3</accession>
<dbReference type="InterPro" id="IPR016161">
    <property type="entry name" value="Ald_DH/histidinol_DH"/>
</dbReference>
<dbReference type="NCBIfam" id="NF009725">
    <property type="entry name" value="PRK13252.1"/>
    <property type="match status" value="1"/>
</dbReference>
<comment type="caution">
    <text evidence="6">The sequence shown here is derived from an EMBL/GenBank/DDBJ whole genome shotgun (WGS) entry which is preliminary data.</text>
</comment>
<dbReference type="InterPro" id="IPR029510">
    <property type="entry name" value="Ald_DH_CS_GLU"/>
</dbReference>
<proteinExistence type="inferred from homology"/>
<organism evidence="6 7">
    <name type="scientific">Paralvinella palmiformis</name>
    <dbReference type="NCBI Taxonomy" id="53620"/>
    <lineage>
        <taxon>Eukaryota</taxon>
        <taxon>Metazoa</taxon>
        <taxon>Spiralia</taxon>
        <taxon>Lophotrochozoa</taxon>
        <taxon>Annelida</taxon>
        <taxon>Polychaeta</taxon>
        <taxon>Sedentaria</taxon>
        <taxon>Canalipalpata</taxon>
        <taxon>Terebellida</taxon>
        <taxon>Terebelliformia</taxon>
        <taxon>Alvinellidae</taxon>
        <taxon>Paralvinella</taxon>
    </lineage>
</organism>
<dbReference type="AlphaFoldDB" id="A0AAD9J8T3"/>
<feature type="active site" evidence="3">
    <location>
        <position position="285"/>
    </location>
</feature>
<dbReference type="CDD" id="cd07090">
    <property type="entry name" value="ALDH_F9_TMBADH"/>
    <property type="match status" value="1"/>
</dbReference>
<dbReference type="FunFam" id="3.40.605.10:FF:000007">
    <property type="entry name" value="NAD/NADP-dependent betaine aldehyde dehydrogenase"/>
    <property type="match status" value="1"/>
</dbReference>
<dbReference type="Pfam" id="PF00171">
    <property type="entry name" value="Aldedh"/>
    <property type="match status" value="1"/>
</dbReference>
<dbReference type="GO" id="GO:0016620">
    <property type="term" value="F:oxidoreductase activity, acting on the aldehyde or oxo group of donors, NAD or NADP as acceptor"/>
    <property type="evidence" value="ECO:0007669"/>
    <property type="project" value="InterPro"/>
</dbReference>
<protein>
    <recommendedName>
        <fullName evidence="5">Aldehyde dehydrogenase domain-containing protein</fullName>
    </recommendedName>
</protein>
<feature type="domain" description="Aldehyde dehydrogenase" evidence="5">
    <location>
        <begin position="58"/>
        <end position="513"/>
    </location>
</feature>
<dbReference type="InterPro" id="IPR016160">
    <property type="entry name" value="Ald_DH_CS_CYS"/>
</dbReference>
<dbReference type="PANTHER" id="PTHR11699">
    <property type="entry name" value="ALDEHYDE DEHYDROGENASE-RELATED"/>
    <property type="match status" value="1"/>
</dbReference>
<gene>
    <name evidence="6" type="ORF">LSH36_518g02019</name>
</gene>
<evidence type="ECO:0000256" key="3">
    <source>
        <dbReference type="PROSITE-ProRule" id="PRU10007"/>
    </source>
</evidence>
<dbReference type="InterPro" id="IPR016162">
    <property type="entry name" value="Ald_DH_N"/>
</dbReference>
<dbReference type="EMBL" id="JAODUP010000518">
    <property type="protein sequence ID" value="KAK2148071.1"/>
    <property type="molecule type" value="Genomic_DNA"/>
</dbReference>
<dbReference type="FunFam" id="3.40.309.10:FF:000012">
    <property type="entry name" value="Betaine aldehyde dehydrogenase"/>
    <property type="match status" value="1"/>
</dbReference>
<sequence>MLGGRVCAFLKAARCARLALGWNQWQARYICRGTSAFTSPMHYLDGERIEPTNTDAGGHFPILEPATGHKLCIVQESSVQDVHTAVVSAKSAFASWSTAPGAERAQILYKTAQIMRENIEAIAVAEVHDTGKPLWEAKFDVEGCVDTIEYCAGLARMIAGQHIDLGRGNFGYTRREPLGVVGAIGAWNYPFQMAVWKSAPAICCGNTVVYKPSPLTPITTAIMGEVYTEAGLPNGVFNVIQGSGAVGQYLATHPDVAKVTFTGSVPTGTKVMAACAQGIKYVLLELGGKSPLVIFADCQLDNAVKGTMLANFLTQGQVCSNGTRVYVERPIYETFVDKLVERVRAMKLGDPMSEDTTMGAIISGEQADRIMSFIESAKEEGATIATGGERVIPDPALAGGHYITPCVLTDVNDDMRVAREEIFGPVVCVFPFDTESEVIERANDTEYGLAGGVFTRDLTRAHRIAAKLQAGSVYINNYNVYPSELPFGGYKKSGIGRENGILNIDAFTQVKSVYMEMGDVDSPI</sequence>
<evidence type="ECO:0000313" key="6">
    <source>
        <dbReference type="EMBL" id="KAK2148071.1"/>
    </source>
</evidence>
<comment type="similarity">
    <text evidence="1 4">Belongs to the aldehyde dehydrogenase family.</text>
</comment>
<keyword evidence="7" id="KW-1185">Reference proteome</keyword>
<dbReference type="PROSITE" id="PS00687">
    <property type="entry name" value="ALDEHYDE_DEHYDR_GLU"/>
    <property type="match status" value="1"/>
</dbReference>
<keyword evidence="2 4" id="KW-0560">Oxidoreductase</keyword>
<dbReference type="InterPro" id="IPR016163">
    <property type="entry name" value="Ald_DH_C"/>
</dbReference>